<evidence type="ECO:0000313" key="6">
    <source>
        <dbReference type="Proteomes" id="UP000824056"/>
    </source>
</evidence>
<reference evidence="5" key="2">
    <citation type="submission" date="2021-04" db="EMBL/GenBank/DDBJ databases">
        <authorList>
            <person name="Gilroy R."/>
        </authorList>
    </citation>
    <scope>NUCLEOTIDE SEQUENCE</scope>
    <source>
        <strain evidence="5">1068</strain>
    </source>
</reference>
<dbReference type="GO" id="GO:0005737">
    <property type="term" value="C:cytoplasm"/>
    <property type="evidence" value="ECO:0007669"/>
    <property type="project" value="UniProtKB-ARBA"/>
</dbReference>
<dbReference type="InterPro" id="IPR038261">
    <property type="entry name" value="GPP34-like_sf"/>
</dbReference>
<name>A0A9D2JRT4_9FIRM</name>
<sequence length="219" mass="24641">MNRKTITEEYYVLAVDKNGAISSMRSNELNSGLIASGLMDLMMDGVITIEKNKITVVKDLPEGLKHLKSLYTYLTEKNRTTEKVMGDYVMSMGARMREFIGEIGETLVAEGLAEKGKGGLFGPKVTYIPVKSYKDQLIEAVKDIVKTEDEFSPRDMAFLCILQETHNLNQYFSKYESQEIKDKLKEIKKNPQNKQLAEMVNYVNSMTAVIAALTVTTTV</sequence>
<dbReference type="Pfam" id="PF05719">
    <property type="entry name" value="GPP34"/>
    <property type="match status" value="1"/>
</dbReference>
<dbReference type="GO" id="GO:0070273">
    <property type="term" value="F:phosphatidylinositol-4-phosphate binding"/>
    <property type="evidence" value="ECO:0007669"/>
    <property type="project" value="InterPro"/>
</dbReference>
<dbReference type="Proteomes" id="UP000824056">
    <property type="component" value="Unassembled WGS sequence"/>
</dbReference>
<accession>A0A9D2JRT4</accession>
<dbReference type="GO" id="GO:0012505">
    <property type="term" value="C:endomembrane system"/>
    <property type="evidence" value="ECO:0007669"/>
    <property type="project" value="UniProtKB-ARBA"/>
</dbReference>
<protein>
    <submittedName>
        <fullName evidence="5">GPP34 family phosphoprotein</fullName>
    </submittedName>
</protein>
<dbReference type="AlphaFoldDB" id="A0A9D2JRT4"/>
<dbReference type="EMBL" id="DXBG01000122">
    <property type="protein sequence ID" value="HIZ65255.1"/>
    <property type="molecule type" value="Genomic_DNA"/>
</dbReference>
<evidence type="ECO:0000256" key="2">
    <source>
        <dbReference type="ARBA" id="ARBA00023034"/>
    </source>
</evidence>
<evidence type="ECO:0000313" key="5">
    <source>
        <dbReference type="EMBL" id="HIZ65255.1"/>
    </source>
</evidence>
<evidence type="ECO:0000256" key="1">
    <source>
        <dbReference type="ARBA" id="ARBA00004255"/>
    </source>
</evidence>
<evidence type="ECO:0000256" key="3">
    <source>
        <dbReference type="ARBA" id="ARBA00023121"/>
    </source>
</evidence>
<dbReference type="InterPro" id="IPR008628">
    <property type="entry name" value="GPP34-like"/>
</dbReference>
<keyword evidence="4" id="KW-0472">Membrane</keyword>
<comment type="subcellular location">
    <subcellularLocation>
        <location evidence="1">Golgi apparatus membrane</location>
        <topology evidence="1">Peripheral membrane protein</topology>
        <orientation evidence="1">Cytoplasmic side</orientation>
    </subcellularLocation>
</comment>
<reference evidence="5" key="1">
    <citation type="journal article" date="2021" name="PeerJ">
        <title>Extensive microbial diversity within the chicken gut microbiome revealed by metagenomics and culture.</title>
        <authorList>
            <person name="Gilroy R."/>
            <person name="Ravi A."/>
            <person name="Getino M."/>
            <person name="Pursley I."/>
            <person name="Horton D.L."/>
            <person name="Alikhan N.F."/>
            <person name="Baker D."/>
            <person name="Gharbi K."/>
            <person name="Hall N."/>
            <person name="Watson M."/>
            <person name="Adriaenssens E.M."/>
            <person name="Foster-Nyarko E."/>
            <person name="Jarju S."/>
            <person name="Secka A."/>
            <person name="Antonio M."/>
            <person name="Oren A."/>
            <person name="Chaudhuri R.R."/>
            <person name="La Ragione R."/>
            <person name="Hildebrand F."/>
            <person name="Pallen M.J."/>
        </authorList>
    </citation>
    <scope>NUCLEOTIDE SEQUENCE</scope>
    <source>
        <strain evidence="5">1068</strain>
    </source>
</reference>
<comment type="caution">
    <text evidence="5">The sequence shown here is derived from an EMBL/GenBank/DDBJ whole genome shotgun (WGS) entry which is preliminary data.</text>
</comment>
<dbReference type="Gene3D" id="1.10.3630.10">
    <property type="entry name" value="yeast vps74-n-term truncation variant domain like"/>
    <property type="match status" value="1"/>
</dbReference>
<keyword evidence="2" id="KW-0333">Golgi apparatus</keyword>
<gene>
    <name evidence="5" type="ORF">H9809_05040</name>
</gene>
<keyword evidence="3" id="KW-0446">Lipid-binding</keyword>
<proteinExistence type="predicted"/>
<evidence type="ECO:0000256" key="4">
    <source>
        <dbReference type="ARBA" id="ARBA00023136"/>
    </source>
</evidence>
<organism evidence="5 6">
    <name type="scientific">Candidatus Blautia pullicola</name>
    <dbReference type="NCBI Taxonomy" id="2838498"/>
    <lineage>
        <taxon>Bacteria</taxon>
        <taxon>Bacillati</taxon>
        <taxon>Bacillota</taxon>
        <taxon>Clostridia</taxon>
        <taxon>Lachnospirales</taxon>
        <taxon>Lachnospiraceae</taxon>
        <taxon>Blautia</taxon>
    </lineage>
</organism>